<sequence length="405" mass="45013">MADMSASERLALITENLQEVLNQPLIEDILAEGGHPKIYWGIELARLANPIADTSVRIPFMITDDNNTESNTSIYAVPAVKIAQFLAAGCDITVLIADIHAYLDNLKAPLELVEYRAKYYQFIITAMLQAVGVATEKLKFVLGSSYQTSSKYVMDVYKLSSLVTEHEAKRAGSEIVKQSNAGPLSGLLYPILQILDEEHLGCDAQFGGVDQRKLFAASIDWSSKVGHRRRAHLMNPMAPGLTGGKMSSSEEDSKIDLLEAPESVRKKIRKAQTAPREVEHNGILAFVQYVLLPVSKLKNGSPEFRVSRERDGLEPLVYTNIEKMHEDYKNDVLTPQLLKPCVADALIEIMAPMRAAFEASPEWQEVAIKAYPPVQKQKKEKKQKDKGTRHPGAMKEETPNPAENQ</sequence>
<feature type="region of interest" description="Disordered" evidence="10">
    <location>
        <begin position="369"/>
        <end position="405"/>
    </location>
</feature>
<dbReference type="FunFam" id="1.10.240.10:FF:000004">
    <property type="entry name" value="Tyrosine--tRNA ligase"/>
    <property type="match status" value="1"/>
</dbReference>
<evidence type="ECO:0000256" key="1">
    <source>
        <dbReference type="ARBA" id="ARBA00013160"/>
    </source>
</evidence>
<dbReference type="PIRSF" id="PIRSF006588">
    <property type="entry name" value="TyrRS_arch_euk"/>
    <property type="match status" value="1"/>
</dbReference>
<dbReference type="Pfam" id="PF00579">
    <property type="entry name" value="tRNA-synt_1b"/>
    <property type="match status" value="1"/>
</dbReference>
<dbReference type="PANTHER" id="PTHR46264:SF4">
    <property type="entry name" value="TYROSINE--TRNA LIGASE, CYTOPLASMIC"/>
    <property type="match status" value="1"/>
</dbReference>
<dbReference type="GO" id="GO:0006437">
    <property type="term" value="P:tyrosyl-tRNA aminoacylation"/>
    <property type="evidence" value="ECO:0007669"/>
    <property type="project" value="InterPro"/>
</dbReference>
<feature type="compositionally biased region" description="Basic and acidic residues" evidence="10">
    <location>
        <begin position="382"/>
        <end position="398"/>
    </location>
</feature>
<reference evidence="11 12" key="1">
    <citation type="submission" date="2019-08" db="EMBL/GenBank/DDBJ databases">
        <title>The genome sequence of a newly discovered highly antifungal drug resistant Aspergillus species, Aspergillus tanneri NIH 1004.</title>
        <authorList>
            <person name="Mounaud S."/>
            <person name="Singh I."/>
            <person name="Joardar V."/>
            <person name="Pakala S."/>
            <person name="Pakala S."/>
            <person name="Venepally P."/>
            <person name="Chung J.K."/>
            <person name="Losada L."/>
            <person name="Nierman W.C."/>
        </authorList>
    </citation>
    <scope>NUCLEOTIDE SEQUENCE [LARGE SCALE GENOMIC DNA]</scope>
    <source>
        <strain evidence="11 12">NIH1004</strain>
    </source>
</reference>
<dbReference type="InterPro" id="IPR050489">
    <property type="entry name" value="Tyr-tRNA_synthase"/>
</dbReference>
<dbReference type="OrthoDB" id="197206at2759"/>
<keyword evidence="4 9" id="KW-0067">ATP-binding</keyword>
<evidence type="ECO:0000256" key="2">
    <source>
        <dbReference type="ARBA" id="ARBA00022598"/>
    </source>
</evidence>
<evidence type="ECO:0000256" key="3">
    <source>
        <dbReference type="ARBA" id="ARBA00022741"/>
    </source>
</evidence>
<evidence type="ECO:0000256" key="5">
    <source>
        <dbReference type="ARBA" id="ARBA00022917"/>
    </source>
</evidence>
<proteinExistence type="inferred from homology"/>
<accession>A0A5M9MUJ9</accession>
<dbReference type="EC" id="6.1.1.1" evidence="1 9"/>
<dbReference type="InterPro" id="IPR014729">
    <property type="entry name" value="Rossmann-like_a/b/a_fold"/>
</dbReference>
<dbReference type="GO" id="GO:0004831">
    <property type="term" value="F:tyrosine-tRNA ligase activity"/>
    <property type="evidence" value="ECO:0007669"/>
    <property type="project" value="UniProtKB-EC"/>
</dbReference>
<dbReference type="InterPro" id="IPR002305">
    <property type="entry name" value="aa-tRNA-synth_Ic"/>
</dbReference>
<evidence type="ECO:0000313" key="11">
    <source>
        <dbReference type="EMBL" id="KAA8648299.1"/>
    </source>
</evidence>
<protein>
    <recommendedName>
        <fullName evidence="1 9">Tyrosine--tRNA ligase</fullName>
        <ecNumber evidence="1 9">6.1.1.1</ecNumber>
    </recommendedName>
    <alternativeName>
        <fullName evidence="7 9">Tyrosyl-tRNA synthetase</fullName>
    </alternativeName>
</protein>
<evidence type="ECO:0000256" key="6">
    <source>
        <dbReference type="ARBA" id="ARBA00023146"/>
    </source>
</evidence>
<evidence type="ECO:0000256" key="4">
    <source>
        <dbReference type="ARBA" id="ARBA00022840"/>
    </source>
</evidence>
<keyword evidence="3 9" id="KW-0547">Nucleotide-binding</keyword>
<dbReference type="GO" id="GO:0005737">
    <property type="term" value="C:cytoplasm"/>
    <property type="evidence" value="ECO:0007669"/>
    <property type="project" value="TreeGrafter"/>
</dbReference>
<organism evidence="11 12">
    <name type="scientific">Aspergillus tanneri</name>
    <dbReference type="NCBI Taxonomy" id="1220188"/>
    <lineage>
        <taxon>Eukaryota</taxon>
        <taxon>Fungi</taxon>
        <taxon>Dikarya</taxon>
        <taxon>Ascomycota</taxon>
        <taxon>Pezizomycotina</taxon>
        <taxon>Eurotiomycetes</taxon>
        <taxon>Eurotiomycetidae</taxon>
        <taxon>Eurotiales</taxon>
        <taxon>Aspergillaceae</taxon>
        <taxon>Aspergillus</taxon>
        <taxon>Aspergillus subgen. Circumdati</taxon>
    </lineage>
</organism>
<comment type="similarity">
    <text evidence="9">Belongs to the class-I aminoacyl-tRNA synthetase family.</text>
</comment>
<dbReference type="GO" id="GO:0005524">
    <property type="term" value="F:ATP binding"/>
    <property type="evidence" value="ECO:0007669"/>
    <property type="project" value="UniProtKB-KW"/>
</dbReference>
<dbReference type="VEuPathDB" id="FungiDB:EYZ11_001971"/>
<dbReference type="VEuPathDB" id="FungiDB:EYZ11_001995"/>
<dbReference type="AlphaFoldDB" id="A0A5M9MUJ9"/>
<evidence type="ECO:0000313" key="12">
    <source>
        <dbReference type="Proteomes" id="UP000324241"/>
    </source>
</evidence>
<dbReference type="SUPFAM" id="SSF52374">
    <property type="entry name" value="Nucleotidylyl transferase"/>
    <property type="match status" value="1"/>
</dbReference>
<dbReference type="InterPro" id="IPR002307">
    <property type="entry name" value="Tyr-tRNA-ligase"/>
</dbReference>
<dbReference type="Gene3D" id="3.40.50.620">
    <property type="entry name" value="HUPs"/>
    <property type="match status" value="1"/>
</dbReference>
<keyword evidence="2 9" id="KW-0436">Ligase</keyword>
<dbReference type="Gene3D" id="1.10.240.10">
    <property type="entry name" value="Tyrosyl-Transfer RNA Synthetase"/>
    <property type="match status" value="1"/>
</dbReference>
<comment type="caution">
    <text evidence="11">The sequence shown here is derived from an EMBL/GenBank/DDBJ whole genome shotgun (WGS) entry which is preliminary data.</text>
</comment>
<dbReference type="InterPro" id="IPR023617">
    <property type="entry name" value="Tyr-tRNA-ligase_arc/euk-type"/>
</dbReference>
<keyword evidence="5 9" id="KW-0648">Protein biosynthesis</keyword>
<evidence type="ECO:0000256" key="9">
    <source>
        <dbReference type="RuleBase" id="RU361234"/>
    </source>
</evidence>
<dbReference type="NCBIfam" id="TIGR00234">
    <property type="entry name" value="tyrS"/>
    <property type="match status" value="1"/>
</dbReference>
<evidence type="ECO:0000256" key="8">
    <source>
        <dbReference type="ARBA" id="ARBA00048248"/>
    </source>
</evidence>
<dbReference type="Proteomes" id="UP000324241">
    <property type="component" value="Unassembled WGS sequence"/>
</dbReference>
<name>A0A5M9MUJ9_9EURO</name>
<dbReference type="PANTHER" id="PTHR46264">
    <property type="entry name" value="TYROSINE-TRNA LIGASE"/>
    <property type="match status" value="1"/>
</dbReference>
<evidence type="ECO:0000256" key="7">
    <source>
        <dbReference type="ARBA" id="ARBA00033323"/>
    </source>
</evidence>
<dbReference type="RefSeq" id="XP_033427660.1">
    <property type="nucleotide sequence ID" value="XM_033568854.1"/>
</dbReference>
<dbReference type="EMBL" id="QUQM01000003">
    <property type="protein sequence ID" value="KAA8648299.1"/>
    <property type="molecule type" value="Genomic_DNA"/>
</dbReference>
<dbReference type="PRINTS" id="PR01040">
    <property type="entry name" value="TRNASYNTHTYR"/>
</dbReference>
<gene>
    <name evidence="11" type="ORF">ATNIH1004_004184</name>
</gene>
<evidence type="ECO:0000256" key="10">
    <source>
        <dbReference type="SAM" id="MobiDB-lite"/>
    </source>
</evidence>
<dbReference type="GeneID" id="54326886"/>
<comment type="catalytic activity">
    <reaction evidence="8 9">
        <text>tRNA(Tyr) + L-tyrosine + ATP = L-tyrosyl-tRNA(Tyr) + AMP + diphosphate + H(+)</text>
        <dbReference type="Rhea" id="RHEA:10220"/>
        <dbReference type="Rhea" id="RHEA-COMP:9706"/>
        <dbReference type="Rhea" id="RHEA-COMP:9707"/>
        <dbReference type="ChEBI" id="CHEBI:15378"/>
        <dbReference type="ChEBI" id="CHEBI:30616"/>
        <dbReference type="ChEBI" id="CHEBI:33019"/>
        <dbReference type="ChEBI" id="CHEBI:58315"/>
        <dbReference type="ChEBI" id="CHEBI:78442"/>
        <dbReference type="ChEBI" id="CHEBI:78536"/>
        <dbReference type="ChEBI" id="CHEBI:456215"/>
        <dbReference type="EC" id="6.1.1.1"/>
    </reaction>
</comment>
<keyword evidence="6 9" id="KW-0030">Aminoacyl-tRNA synthetase</keyword>